<evidence type="ECO:0000256" key="3">
    <source>
        <dbReference type="ARBA" id="ARBA00022801"/>
    </source>
</evidence>
<dbReference type="Gene3D" id="3.30.1240.10">
    <property type="match status" value="1"/>
</dbReference>
<dbReference type="OrthoDB" id="5498330at2"/>
<dbReference type="InterPro" id="IPR023214">
    <property type="entry name" value="HAD_sf"/>
</dbReference>
<reference evidence="6 7" key="2">
    <citation type="submission" date="2019-05" db="EMBL/GenBank/DDBJ databases">
        <title>Genome evolution of the obligate endosymbiont Buchnera aphidicola.</title>
        <authorList>
            <person name="Moran N.A."/>
        </authorList>
    </citation>
    <scope>NUCLEOTIDE SEQUENCE [LARGE SCALE GENOMIC DNA]</scope>
    <source>
        <strain evidence="6 7">Mga</strain>
    </source>
</reference>
<organism evidence="6 7">
    <name type="scientific">Buchnera aphidicola</name>
    <name type="common">Macrosiphum gaurae</name>
    <dbReference type="NCBI Taxonomy" id="2315801"/>
    <lineage>
        <taxon>Bacteria</taxon>
        <taxon>Pseudomonadati</taxon>
        <taxon>Pseudomonadota</taxon>
        <taxon>Gammaproteobacteria</taxon>
        <taxon>Enterobacterales</taxon>
        <taxon>Erwiniaceae</taxon>
        <taxon>Buchnera</taxon>
    </lineage>
</organism>
<dbReference type="GO" id="GO:0000287">
    <property type="term" value="F:magnesium ion binding"/>
    <property type="evidence" value="ECO:0007669"/>
    <property type="project" value="UniProtKB-ARBA"/>
</dbReference>
<name>A0A4D6Y8F4_9GAMM</name>
<keyword evidence="2" id="KW-0479">Metal-binding</keyword>
<evidence type="ECO:0000256" key="4">
    <source>
        <dbReference type="ARBA" id="ARBA00022842"/>
    </source>
</evidence>
<sequence length="272" mass="31136">MTYIIAVDLDGTLLSSENKITKYTAEIIRLLIEKNFYFVFASGRHYIDVMEIRDSLKIKIFMITSNGAKIYNLDDELIFSDNLEINIASTLCRIEYLDPEIITQVYQNNKWYINNNKIDNKFCPALSSLKYEYFHPDHLDFNNISKIFFTSRNFQKLYVLKKKITDFYGSKIHINFSVPGCLEIVSGTTSKGYGLKLISNLLGISLNNCIAFGDGMNDQDMLTIAGKAYIMQNADSRLKDILPHIEIIGSNNNDGVARCLNKNFIENHENIS</sequence>
<dbReference type="Pfam" id="PF08282">
    <property type="entry name" value="Hydrolase_3"/>
    <property type="match status" value="1"/>
</dbReference>
<accession>A0A4D6Y8F4</accession>
<keyword evidence="4" id="KW-0460">Magnesium</keyword>
<dbReference type="SFLD" id="SFLDS00003">
    <property type="entry name" value="Haloacid_Dehalogenase"/>
    <property type="match status" value="1"/>
</dbReference>
<protein>
    <submittedName>
        <fullName evidence="6">Cof-type HAD-IIB family hydrolase</fullName>
    </submittedName>
</protein>
<proteinExistence type="inferred from homology"/>
<evidence type="ECO:0000313" key="6">
    <source>
        <dbReference type="EMBL" id="QCI22498.1"/>
    </source>
</evidence>
<dbReference type="SUPFAM" id="SSF56784">
    <property type="entry name" value="HAD-like"/>
    <property type="match status" value="1"/>
</dbReference>
<dbReference type="GO" id="GO:0016791">
    <property type="term" value="F:phosphatase activity"/>
    <property type="evidence" value="ECO:0007669"/>
    <property type="project" value="UniProtKB-ARBA"/>
</dbReference>
<keyword evidence="3 6" id="KW-0378">Hydrolase</keyword>
<dbReference type="SFLD" id="SFLDG01140">
    <property type="entry name" value="C2.B:_Phosphomannomutase_and_P"/>
    <property type="match status" value="1"/>
</dbReference>
<dbReference type="EMBL" id="CP034867">
    <property type="protein sequence ID" value="QCI22498.1"/>
    <property type="molecule type" value="Genomic_DNA"/>
</dbReference>
<dbReference type="NCBIfam" id="TIGR00099">
    <property type="entry name" value="Cof-subfamily"/>
    <property type="match status" value="1"/>
</dbReference>
<dbReference type="InterPro" id="IPR000150">
    <property type="entry name" value="Cof"/>
</dbReference>
<dbReference type="Gene3D" id="3.40.50.1000">
    <property type="entry name" value="HAD superfamily/HAD-like"/>
    <property type="match status" value="1"/>
</dbReference>
<evidence type="ECO:0000256" key="1">
    <source>
        <dbReference type="ARBA" id="ARBA00001946"/>
    </source>
</evidence>
<reference evidence="6 7" key="1">
    <citation type="submission" date="2018-12" db="EMBL/GenBank/DDBJ databases">
        <authorList>
            <person name="Chong R.A."/>
        </authorList>
    </citation>
    <scope>NUCLEOTIDE SEQUENCE [LARGE SCALE GENOMIC DNA]</scope>
    <source>
        <strain evidence="6 7">Mga</strain>
    </source>
</reference>
<dbReference type="PANTHER" id="PTHR47267">
    <property type="match status" value="1"/>
</dbReference>
<evidence type="ECO:0000256" key="5">
    <source>
        <dbReference type="ARBA" id="ARBA00034778"/>
    </source>
</evidence>
<dbReference type="NCBIfam" id="TIGR01484">
    <property type="entry name" value="HAD-SF-IIB"/>
    <property type="match status" value="1"/>
</dbReference>
<dbReference type="RefSeq" id="WP_158354396.1">
    <property type="nucleotide sequence ID" value="NZ_CP034867.1"/>
</dbReference>
<dbReference type="Proteomes" id="UP000298716">
    <property type="component" value="Chromosome"/>
</dbReference>
<evidence type="ECO:0000313" key="7">
    <source>
        <dbReference type="Proteomes" id="UP000298716"/>
    </source>
</evidence>
<gene>
    <name evidence="6" type="ORF">D9V72_00140</name>
</gene>
<dbReference type="InterPro" id="IPR006379">
    <property type="entry name" value="HAD-SF_hydro_IIB"/>
</dbReference>
<dbReference type="InterPro" id="IPR036412">
    <property type="entry name" value="HAD-like_sf"/>
</dbReference>
<dbReference type="CDD" id="cd07516">
    <property type="entry name" value="HAD_Pase"/>
    <property type="match status" value="1"/>
</dbReference>
<comment type="similarity">
    <text evidence="5">Belongs to the HAD-like hydrolase superfamily. Cof family.</text>
</comment>
<evidence type="ECO:0000256" key="2">
    <source>
        <dbReference type="ARBA" id="ARBA00022723"/>
    </source>
</evidence>
<dbReference type="AlphaFoldDB" id="A0A4D6Y8F4"/>
<dbReference type="PANTHER" id="PTHR47267:SF4">
    <property type="entry name" value="PYRIDOXAL PHOSPHATE PHOSPHATASE YIGL"/>
    <property type="match status" value="1"/>
</dbReference>
<comment type="cofactor">
    <cofactor evidence="1">
        <name>Mg(2+)</name>
        <dbReference type="ChEBI" id="CHEBI:18420"/>
    </cofactor>
</comment>
<dbReference type="PROSITE" id="PS01228">
    <property type="entry name" value="COF_1"/>
    <property type="match status" value="1"/>
</dbReference>